<proteinExistence type="predicted"/>
<organism evidence="2 3">
    <name type="scientific">Sedimentitalea xiamensis</name>
    <dbReference type="NCBI Taxonomy" id="3050037"/>
    <lineage>
        <taxon>Bacteria</taxon>
        <taxon>Pseudomonadati</taxon>
        <taxon>Pseudomonadota</taxon>
        <taxon>Alphaproteobacteria</taxon>
        <taxon>Rhodobacterales</taxon>
        <taxon>Paracoccaceae</taxon>
        <taxon>Sedimentitalea</taxon>
    </lineage>
</organism>
<gene>
    <name evidence="2" type="ORF">QO034_20600</name>
</gene>
<name>A0ABT7FL79_9RHOB</name>
<accession>A0ABT7FL79</accession>
<protein>
    <recommendedName>
        <fullName evidence="4">J domain-containing protein</fullName>
    </recommendedName>
</protein>
<dbReference type="Proteomes" id="UP001227126">
    <property type="component" value="Unassembled WGS sequence"/>
</dbReference>
<keyword evidence="1" id="KW-0472">Membrane</keyword>
<evidence type="ECO:0000313" key="3">
    <source>
        <dbReference type="Proteomes" id="UP001227126"/>
    </source>
</evidence>
<comment type="caution">
    <text evidence="2">The sequence shown here is derived from an EMBL/GenBank/DDBJ whole genome shotgun (WGS) entry which is preliminary data.</text>
</comment>
<feature type="transmembrane region" description="Helical" evidence="1">
    <location>
        <begin position="43"/>
        <end position="66"/>
    </location>
</feature>
<dbReference type="Gene3D" id="1.10.287.110">
    <property type="entry name" value="DnaJ domain"/>
    <property type="match status" value="1"/>
</dbReference>
<sequence length="171" mass="18491">MEIIVGLFIILIAGVIAVYIIGLIFAGAVIGGLMFAWYVLPQLALTIFGFALNMICAAFIFAALTLREITGHAARGLTPWETQPQWQSDARERVREERSVPQIDGWESACKLLGLPLEGFTKADLSIAYRTAIVIAHPDVGGSQALAKALNVARDLISQQQGWAQPQTKGA</sequence>
<dbReference type="EMBL" id="JASNJE010000039">
    <property type="protein sequence ID" value="MDK3075479.1"/>
    <property type="molecule type" value="Genomic_DNA"/>
</dbReference>
<keyword evidence="1" id="KW-1133">Transmembrane helix</keyword>
<keyword evidence="1" id="KW-0812">Transmembrane</keyword>
<evidence type="ECO:0000256" key="1">
    <source>
        <dbReference type="SAM" id="Phobius"/>
    </source>
</evidence>
<dbReference type="RefSeq" id="WP_284487405.1">
    <property type="nucleotide sequence ID" value="NZ_JASNJE010000039.1"/>
</dbReference>
<evidence type="ECO:0008006" key="4">
    <source>
        <dbReference type="Google" id="ProtNLM"/>
    </source>
</evidence>
<feature type="transmembrane region" description="Helical" evidence="1">
    <location>
        <begin position="7"/>
        <end position="37"/>
    </location>
</feature>
<keyword evidence="3" id="KW-1185">Reference proteome</keyword>
<dbReference type="InterPro" id="IPR036869">
    <property type="entry name" value="J_dom_sf"/>
</dbReference>
<reference evidence="2 3" key="1">
    <citation type="submission" date="2023-05" db="EMBL/GenBank/DDBJ databases">
        <title>Sedimentitalea sp. nov. JM2-8.</title>
        <authorList>
            <person name="Huang J."/>
        </authorList>
    </citation>
    <scope>NUCLEOTIDE SEQUENCE [LARGE SCALE GENOMIC DNA]</scope>
    <source>
        <strain evidence="2 3">JM2-8</strain>
    </source>
</reference>
<evidence type="ECO:0000313" key="2">
    <source>
        <dbReference type="EMBL" id="MDK3075479.1"/>
    </source>
</evidence>
<dbReference type="SUPFAM" id="SSF46565">
    <property type="entry name" value="Chaperone J-domain"/>
    <property type="match status" value="1"/>
</dbReference>